<evidence type="ECO:0000256" key="3">
    <source>
        <dbReference type="ARBA" id="ARBA00022679"/>
    </source>
</evidence>
<keyword evidence="5 9" id="KW-0805">Transcription regulation</keyword>
<evidence type="ECO:0000256" key="10">
    <source>
        <dbReference type="SAM" id="MobiDB-lite"/>
    </source>
</evidence>
<dbReference type="Pfam" id="PF04552">
    <property type="entry name" value="Sigma54_DBD"/>
    <property type="match status" value="1"/>
</dbReference>
<keyword evidence="14" id="KW-1185">Reference proteome</keyword>
<feature type="domain" description="RNA polymerase sigma factor 54 core-binding" evidence="12">
    <location>
        <begin position="142"/>
        <end position="329"/>
    </location>
</feature>
<evidence type="ECO:0000256" key="8">
    <source>
        <dbReference type="ARBA" id="ARBA00023163"/>
    </source>
</evidence>
<organism evidence="13 14">
    <name type="scientific">Rhodocista pekingensis</name>
    <dbReference type="NCBI Taxonomy" id="201185"/>
    <lineage>
        <taxon>Bacteria</taxon>
        <taxon>Pseudomonadati</taxon>
        <taxon>Pseudomonadota</taxon>
        <taxon>Alphaproteobacteria</taxon>
        <taxon>Rhodospirillales</taxon>
        <taxon>Azospirillaceae</taxon>
        <taxon>Rhodocista</taxon>
    </lineage>
</organism>
<dbReference type="Gene3D" id="1.10.10.1330">
    <property type="entry name" value="RNA polymerase sigma-54 factor, core-binding domain"/>
    <property type="match status" value="1"/>
</dbReference>
<dbReference type="Pfam" id="PF00309">
    <property type="entry name" value="Sigma54_AID"/>
    <property type="match status" value="1"/>
</dbReference>
<feature type="region of interest" description="Disordered" evidence="10">
    <location>
        <begin position="46"/>
        <end position="80"/>
    </location>
</feature>
<dbReference type="Pfam" id="PF04963">
    <property type="entry name" value="Sigma54_CBD"/>
    <property type="match status" value="1"/>
</dbReference>
<name>A0ABW2KX25_9PROT</name>
<gene>
    <name evidence="13" type="primary">rpoN</name>
    <name evidence="13" type="ORF">ACFQPS_15740</name>
</gene>
<dbReference type="PROSITE" id="PS00718">
    <property type="entry name" value="SIGMA54_2"/>
    <property type="match status" value="1"/>
</dbReference>
<dbReference type="PIRSF" id="PIRSF000774">
    <property type="entry name" value="RpoN"/>
    <property type="match status" value="1"/>
</dbReference>
<evidence type="ECO:0000256" key="2">
    <source>
        <dbReference type="ARBA" id="ARBA00022478"/>
    </source>
</evidence>
<dbReference type="RefSeq" id="WP_377360169.1">
    <property type="nucleotide sequence ID" value="NZ_JBHTCM010000018.1"/>
</dbReference>
<dbReference type="InterPro" id="IPR007634">
    <property type="entry name" value="RNA_pol_sigma_54_DNA-bd"/>
</dbReference>
<dbReference type="InterPro" id="IPR038709">
    <property type="entry name" value="RpoN_core-bd_sf"/>
</dbReference>
<evidence type="ECO:0000259" key="12">
    <source>
        <dbReference type="Pfam" id="PF04963"/>
    </source>
</evidence>
<dbReference type="PRINTS" id="PR00045">
    <property type="entry name" value="SIGMA54FCT"/>
</dbReference>
<keyword evidence="8 9" id="KW-0804">Transcription</keyword>
<dbReference type="Gene3D" id="1.10.10.60">
    <property type="entry name" value="Homeodomain-like"/>
    <property type="match status" value="1"/>
</dbReference>
<dbReference type="NCBIfam" id="TIGR02395">
    <property type="entry name" value="rpoN_sigma"/>
    <property type="match status" value="1"/>
</dbReference>
<feature type="compositionally biased region" description="Basic and acidic residues" evidence="10">
    <location>
        <begin position="46"/>
        <end position="70"/>
    </location>
</feature>
<dbReference type="NCBIfam" id="NF009118">
    <property type="entry name" value="PRK12469.1"/>
    <property type="match status" value="1"/>
</dbReference>
<reference evidence="14" key="1">
    <citation type="journal article" date="2019" name="Int. J. Syst. Evol. Microbiol.">
        <title>The Global Catalogue of Microorganisms (GCM) 10K type strain sequencing project: providing services to taxonomists for standard genome sequencing and annotation.</title>
        <authorList>
            <consortium name="The Broad Institute Genomics Platform"/>
            <consortium name="The Broad Institute Genome Sequencing Center for Infectious Disease"/>
            <person name="Wu L."/>
            <person name="Ma J."/>
        </authorList>
    </citation>
    <scope>NUCLEOTIDE SEQUENCE [LARGE SCALE GENOMIC DNA]</scope>
    <source>
        <strain evidence="14">CGMCC 1.16275</strain>
    </source>
</reference>
<evidence type="ECO:0000256" key="7">
    <source>
        <dbReference type="ARBA" id="ARBA00023125"/>
    </source>
</evidence>
<dbReference type="InterPro" id="IPR000394">
    <property type="entry name" value="RNA_pol_sigma_54"/>
</dbReference>
<accession>A0ABW2KX25</accession>
<dbReference type="Proteomes" id="UP001596456">
    <property type="component" value="Unassembled WGS sequence"/>
</dbReference>
<evidence type="ECO:0000256" key="4">
    <source>
        <dbReference type="ARBA" id="ARBA00022695"/>
    </source>
</evidence>
<keyword evidence="2 9" id="KW-0240">DNA-directed RNA polymerase</keyword>
<dbReference type="PROSITE" id="PS00717">
    <property type="entry name" value="SIGMA54_1"/>
    <property type="match status" value="1"/>
</dbReference>
<evidence type="ECO:0000256" key="1">
    <source>
        <dbReference type="ARBA" id="ARBA00008798"/>
    </source>
</evidence>
<keyword evidence="3 9" id="KW-0808">Transferase</keyword>
<dbReference type="PROSITE" id="PS50044">
    <property type="entry name" value="SIGMA54_3"/>
    <property type="match status" value="1"/>
</dbReference>
<dbReference type="InterPro" id="IPR007046">
    <property type="entry name" value="RNA_pol_sigma_54_core-bd"/>
</dbReference>
<keyword evidence="6 9" id="KW-0731">Sigma factor</keyword>
<evidence type="ECO:0000256" key="6">
    <source>
        <dbReference type="ARBA" id="ARBA00023082"/>
    </source>
</evidence>
<protein>
    <recommendedName>
        <fullName evidence="9">RNA polymerase sigma-54 factor</fullName>
    </recommendedName>
</protein>
<keyword evidence="7 9" id="KW-0238">DNA-binding</keyword>
<comment type="similarity">
    <text evidence="1 9">Belongs to the sigma-54 factor family.</text>
</comment>
<dbReference type="NCBIfam" id="NF004596">
    <property type="entry name" value="PRK05932.1-3"/>
    <property type="match status" value="1"/>
</dbReference>
<evidence type="ECO:0000313" key="14">
    <source>
        <dbReference type="Proteomes" id="UP001596456"/>
    </source>
</evidence>
<keyword evidence="4 9" id="KW-0548">Nucleotidyltransferase</keyword>
<evidence type="ECO:0000259" key="11">
    <source>
        <dbReference type="Pfam" id="PF04552"/>
    </source>
</evidence>
<feature type="domain" description="RNA polymerase sigma factor 54 DNA-binding" evidence="11">
    <location>
        <begin position="344"/>
        <end position="503"/>
    </location>
</feature>
<evidence type="ECO:0000256" key="9">
    <source>
        <dbReference type="PIRNR" id="PIRNR000774"/>
    </source>
</evidence>
<comment type="function">
    <text evidence="9">Sigma factors are initiation factors that promote the attachment of RNA polymerase to specific initiation sites and are then released.</text>
</comment>
<sequence length="509" mass="56574">MALQQRLDLRQTQALVMTPQLQQAIKLLQLSNLELSEFVEREIEQNPLLERDDGERWRDAPPDGVDRVEPEAPVPEGRTRDTVELATSDRMAPAADAPLDTDYENVWTNSSQADIREAGDGGEAFGSWSARGGSFEDDEGSLEQTLTGRTTLRDHLEQQIVMDLPDPLDRLVARALTDQLDEAGYLTADLAALAEQLGCPLARVEAVLARLQKLDPPGIFARSLKECLALQLRELDRLDPCMQALLDNLPLLAGRNIPALLKVCQVDAEDLADMVAEIKALNPKPALAFDHDPVQTVVPDILMRPAPGGGWIVELNTDTLPKVLVNQRYYARVSGAARNRTEKEYISERFQQASWLVKSLHQRANTILKVATEIVRQQDAFFLHGLQFLKPLILRDIADAIGMHESTVSRVTTNKFIATARGVFELKYFFTSAIAGADGQAAHSAEAVRFRIKSLIDAEKPDDVLSDDKLVEILRAEGIDIARRTVAKYREGMKIPSSVQRRREKVLGL</sequence>
<comment type="caution">
    <text evidence="13">The sequence shown here is derived from an EMBL/GenBank/DDBJ whole genome shotgun (WGS) entry which is preliminary data.</text>
</comment>
<dbReference type="PANTHER" id="PTHR32248">
    <property type="entry name" value="RNA POLYMERASE SIGMA-54 FACTOR"/>
    <property type="match status" value="1"/>
</dbReference>
<evidence type="ECO:0000256" key="5">
    <source>
        <dbReference type="ARBA" id="ARBA00023015"/>
    </source>
</evidence>
<dbReference type="PANTHER" id="PTHR32248:SF4">
    <property type="entry name" value="RNA POLYMERASE SIGMA-54 FACTOR"/>
    <property type="match status" value="1"/>
</dbReference>
<evidence type="ECO:0000313" key="13">
    <source>
        <dbReference type="EMBL" id="MFC7334619.1"/>
    </source>
</evidence>
<dbReference type="EMBL" id="JBHTCM010000018">
    <property type="protein sequence ID" value="MFC7334619.1"/>
    <property type="molecule type" value="Genomic_DNA"/>
</dbReference>
<proteinExistence type="inferred from homology"/>